<reference evidence="1" key="2">
    <citation type="journal article" date="2020" name="Nat. Commun.">
        <title>Large-scale genome sequencing of mycorrhizal fungi provides insights into the early evolution of symbiotic traits.</title>
        <authorList>
            <person name="Miyauchi S."/>
            <person name="Kiss E."/>
            <person name="Kuo A."/>
            <person name="Drula E."/>
            <person name="Kohler A."/>
            <person name="Sanchez-Garcia M."/>
            <person name="Morin E."/>
            <person name="Andreopoulos B."/>
            <person name="Barry K.W."/>
            <person name="Bonito G."/>
            <person name="Buee M."/>
            <person name="Carver A."/>
            <person name="Chen C."/>
            <person name="Cichocki N."/>
            <person name="Clum A."/>
            <person name="Culley D."/>
            <person name="Crous P.W."/>
            <person name="Fauchery L."/>
            <person name="Girlanda M."/>
            <person name="Hayes R.D."/>
            <person name="Keri Z."/>
            <person name="LaButti K."/>
            <person name="Lipzen A."/>
            <person name="Lombard V."/>
            <person name="Magnuson J."/>
            <person name="Maillard F."/>
            <person name="Murat C."/>
            <person name="Nolan M."/>
            <person name="Ohm R.A."/>
            <person name="Pangilinan J."/>
            <person name="Pereira M.F."/>
            <person name="Perotto S."/>
            <person name="Peter M."/>
            <person name="Pfister S."/>
            <person name="Riley R."/>
            <person name="Sitrit Y."/>
            <person name="Stielow J.B."/>
            <person name="Szollosi G."/>
            <person name="Zifcakova L."/>
            <person name="Stursova M."/>
            <person name="Spatafora J.W."/>
            <person name="Tedersoo L."/>
            <person name="Vaario L.M."/>
            <person name="Yamada A."/>
            <person name="Yan M."/>
            <person name="Wang P."/>
            <person name="Xu J."/>
            <person name="Bruns T."/>
            <person name="Baldrian P."/>
            <person name="Vilgalys R."/>
            <person name="Dunand C."/>
            <person name="Henrissat B."/>
            <person name="Grigoriev I.V."/>
            <person name="Hibbett D."/>
            <person name="Nagy L.G."/>
            <person name="Martin F.M."/>
        </authorList>
    </citation>
    <scope>NUCLEOTIDE SEQUENCE</scope>
    <source>
        <strain evidence="1">P2</strain>
    </source>
</reference>
<name>A0ACB6Z5X5_THEGA</name>
<evidence type="ECO:0000313" key="1">
    <source>
        <dbReference type="EMBL" id="KAF9644927.1"/>
    </source>
</evidence>
<gene>
    <name evidence="1" type="ORF">BDM02DRAFT_3102096</name>
</gene>
<dbReference type="EMBL" id="MU118112">
    <property type="protein sequence ID" value="KAF9644927.1"/>
    <property type="molecule type" value="Genomic_DNA"/>
</dbReference>
<organism evidence="1 2">
    <name type="scientific">Thelephora ganbajun</name>
    <name type="common">Ganba fungus</name>
    <dbReference type="NCBI Taxonomy" id="370292"/>
    <lineage>
        <taxon>Eukaryota</taxon>
        <taxon>Fungi</taxon>
        <taxon>Dikarya</taxon>
        <taxon>Basidiomycota</taxon>
        <taxon>Agaricomycotina</taxon>
        <taxon>Agaricomycetes</taxon>
        <taxon>Thelephorales</taxon>
        <taxon>Thelephoraceae</taxon>
        <taxon>Thelephora</taxon>
    </lineage>
</organism>
<proteinExistence type="predicted"/>
<feature type="non-terminal residue" evidence="1">
    <location>
        <position position="1"/>
    </location>
</feature>
<comment type="caution">
    <text evidence="1">The sequence shown here is derived from an EMBL/GenBank/DDBJ whole genome shotgun (WGS) entry which is preliminary data.</text>
</comment>
<sequence>CIGKACKLCQPEATGCTNVGGFGNNVGWKVPDLPSSLRLGQVRVSCEGWSESGDLHILQGERWKYTQCPRIYTLRT</sequence>
<protein>
    <submittedName>
        <fullName evidence="1">Uncharacterized protein</fullName>
    </submittedName>
</protein>
<evidence type="ECO:0000313" key="2">
    <source>
        <dbReference type="Proteomes" id="UP000886501"/>
    </source>
</evidence>
<dbReference type="Proteomes" id="UP000886501">
    <property type="component" value="Unassembled WGS sequence"/>
</dbReference>
<accession>A0ACB6Z5X5</accession>
<reference evidence="1" key="1">
    <citation type="submission" date="2019-10" db="EMBL/GenBank/DDBJ databases">
        <authorList>
            <consortium name="DOE Joint Genome Institute"/>
            <person name="Kuo A."/>
            <person name="Miyauchi S."/>
            <person name="Kiss E."/>
            <person name="Drula E."/>
            <person name="Kohler A."/>
            <person name="Sanchez-Garcia M."/>
            <person name="Andreopoulos B."/>
            <person name="Barry K.W."/>
            <person name="Bonito G."/>
            <person name="Buee M."/>
            <person name="Carver A."/>
            <person name="Chen C."/>
            <person name="Cichocki N."/>
            <person name="Clum A."/>
            <person name="Culley D."/>
            <person name="Crous P.W."/>
            <person name="Fauchery L."/>
            <person name="Girlanda M."/>
            <person name="Hayes R."/>
            <person name="Keri Z."/>
            <person name="Labutti K."/>
            <person name="Lipzen A."/>
            <person name="Lombard V."/>
            <person name="Magnuson J."/>
            <person name="Maillard F."/>
            <person name="Morin E."/>
            <person name="Murat C."/>
            <person name="Nolan M."/>
            <person name="Ohm R."/>
            <person name="Pangilinan J."/>
            <person name="Pereira M."/>
            <person name="Perotto S."/>
            <person name="Peter M."/>
            <person name="Riley R."/>
            <person name="Sitrit Y."/>
            <person name="Stielow B."/>
            <person name="Szollosi G."/>
            <person name="Zifcakova L."/>
            <person name="Stursova M."/>
            <person name="Spatafora J.W."/>
            <person name="Tedersoo L."/>
            <person name="Vaario L.-M."/>
            <person name="Yamada A."/>
            <person name="Yan M."/>
            <person name="Wang P."/>
            <person name="Xu J."/>
            <person name="Bruns T."/>
            <person name="Baldrian P."/>
            <person name="Vilgalys R."/>
            <person name="Henrissat B."/>
            <person name="Grigoriev I.V."/>
            <person name="Hibbett D."/>
            <person name="Nagy L.G."/>
            <person name="Martin F.M."/>
        </authorList>
    </citation>
    <scope>NUCLEOTIDE SEQUENCE</scope>
    <source>
        <strain evidence="1">P2</strain>
    </source>
</reference>
<keyword evidence="2" id="KW-1185">Reference proteome</keyword>